<accession>A0AAV6YDH5</accession>
<dbReference type="AlphaFoldDB" id="A0AAV6YDH5"/>
<dbReference type="PANTHER" id="PTHR33265">
    <property type="entry name" value="AVR9/CF-9 RAPIDLY ELICITED PROTEIN-RELATED"/>
    <property type="match status" value="1"/>
</dbReference>
<keyword evidence="2" id="KW-1185">Reference proteome</keyword>
<protein>
    <submittedName>
        <fullName evidence="1">Uncharacterized protein</fullName>
    </submittedName>
</protein>
<proteinExistence type="predicted"/>
<dbReference type="InterPro" id="IPR008480">
    <property type="entry name" value="DUF761_pln"/>
</dbReference>
<reference evidence="1" key="1">
    <citation type="submission" date="2019-10" db="EMBL/GenBank/DDBJ databases">
        <authorList>
            <person name="Zhang R."/>
            <person name="Pan Y."/>
            <person name="Wang J."/>
            <person name="Ma R."/>
            <person name="Yu S."/>
        </authorList>
    </citation>
    <scope>NUCLEOTIDE SEQUENCE</scope>
    <source>
        <strain evidence="1">LA-IB0</strain>
        <tissue evidence="1">Leaf</tissue>
    </source>
</reference>
<sequence length="176" mass="20786">MSKKSSLIARRAWKILRLALLWARKGGMFRSRIEINLNVLIKGIRKLCHTNETRGALAYGDHEFSFDETPMMHVKMHRPSYLRFKMPHIPCIKPQVDFDYSFEFDEDVISVNEDTMCYSVDHVQRTGFLKDDSEDEEEEEMYGACDEGIDLKAEKFIAKFYEQIKQQRLYKDNSDK</sequence>
<gene>
    <name evidence="1" type="ORF">BUALT_Bualt02G0240200</name>
</gene>
<dbReference type="Proteomes" id="UP000826271">
    <property type="component" value="Unassembled WGS sequence"/>
</dbReference>
<name>A0AAV6YDH5_9LAMI</name>
<dbReference type="PANTHER" id="PTHR33265:SF5">
    <property type="entry name" value="COTTON FIBER PROTEIN"/>
    <property type="match status" value="1"/>
</dbReference>
<evidence type="ECO:0000313" key="2">
    <source>
        <dbReference type="Proteomes" id="UP000826271"/>
    </source>
</evidence>
<dbReference type="Pfam" id="PF05553">
    <property type="entry name" value="DUF761"/>
    <property type="match status" value="1"/>
</dbReference>
<organism evidence="1 2">
    <name type="scientific">Buddleja alternifolia</name>
    <dbReference type="NCBI Taxonomy" id="168488"/>
    <lineage>
        <taxon>Eukaryota</taxon>
        <taxon>Viridiplantae</taxon>
        <taxon>Streptophyta</taxon>
        <taxon>Embryophyta</taxon>
        <taxon>Tracheophyta</taxon>
        <taxon>Spermatophyta</taxon>
        <taxon>Magnoliopsida</taxon>
        <taxon>eudicotyledons</taxon>
        <taxon>Gunneridae</taxon>
        <taxon>Pentapetalae</taxon>
        <taxon>asterids</taxon>
        <taxon>lamiids</taxon>
        <taxon>Lamiales</taxon>
        <taxon>Scrophulariaceae</taxon>
        <taxon>Buddlejeae</taxon>
        <taxon>Buddleja</taxon>
    </lineage>
</organism>
<dbReference type="EMBL" id="WHWC01000002">
    <property type="protein sequence ID" value="KAG8389543.1"/>
    <property type="molecule type" value="Genomic_DNA"/>
</dbReference>
<comment type="caution">
    <text evidence="1">The sequence shown here is derived from an EMBL/GenBank/DDBJ whole genome shotgun (WGS) entry which is preliminary data.</text>
</comment>
<evidence type="ECO:0000313" key="1">
    <source>
        <dbReference type="EMBL" id="KAG8389543.1"/>
    </source>
</evidence>